<reference evidence="5" key="1">
    <citation type="submission" date="2023-07" db="EMBL/GenBank/DDBJ databases">
        <title>30 novel species of actinomycetes from the DSMZ collection.</title>
        <authorList>
            <person name="Nouioui I."/>
        </authorList>
    </citation>
    <scope>NUCLEOTIDE SEQUENCE [LARGE SCALE GENOMIC DNA]</scope>
    <source>
        <strain evidence="5">DSM 44399</strain>
    </source>
</reference>
<sequence>MTDSDSAPDSWGPARSKTIRWHDPHATAKALYELTGLQALEAIRDGVVAPPPISSHFDFAVSSIREGEVVFSCTPDESAYNPIGMVHGGLVCTLLDTVIGCSVHTTLPARVTYTSIELKVNYLRPVHADGGTLQARGWVSKPGRRVAYAEGEVRSADGKVLATASGSCLIMAEER</sequence>
<dbReference type="InterPro" id="IPR039298">
    <property type="entry name" value="ACOT13"/>
</dbReference>
<dbReference type="Pfam" id="PF03061">
    <property type="entry name" value="4HBT"/>
    <property type="match status" value="1"/>
</dbReference>
<dbReference type="InterPro" id="IPR006683">
    <property type="entry name" value="Thioestr_dom"/>
</dbReference>
<evidence type="ECO:0000259" key="3">
    <source>
        <dbReference type="Pfam" id="PF03061"/>
    </source>
</evidence>
<protein>
    <submittedName>
        <fullName evidence="4">PaaI family thioesterase</fullName>
        <ecNumber evidence="4">3.1.2.-</ecNumber>
    </submittedName>
</protein>
<feature type="domain" description="Thioesterase" evidence="3">
    <location>
        <begin position="84"/>
        <end position="161"/>
    </location>
</feature>
<comment type="similarity">
    <text evidence="1">Belongs to the thioesterase PaaI family.</text>
</comment>
<comment type="caution">
    <text evidence="4">The sequence shown here is derived from an EMBL/GenBank/DDBJ whole genome shotgun (WGS) entry which is preliminary data.</text>
</comment>
<keyword evidence="2 4" id="KW-0378">Hydrolase</keyword>
<keyword evidence="5" id="KW-1185">Reference proteome</keyword>
<dbReference type="PANTHER" id="PTHR21660:SF1">
    <property type="entry name" value="ACYL-COENZYME A THIOESTERASE 13"/>
    <property type="match status" value="1"/>
</dbReference>
<dbReference type="InterPro" id="IPR029069">
    <property type="entry name" value="HotDog_dom_sf"/>
</dbReference>
<dbReference type="Gene3D" id="3.10.129.10">
    <property type="entry name" value="Hotdog Thioesterase"/>
    <property type="match status" value="1"/>
</dbReference>
<evidence type="ECO:0000256" key="2">
    <source>
        <dbReference type="ARBA" id="ARBA00022801"/>
    </source>
</evidence>
<accession>A0ABU2J9A0</accession>
<evidence type="ECO:0000313" key="4">
    <source>
        <dbReference type="EMBL" id="MDT0261558.1"/>
    </source>
</evidence>
<evidence type="ECO:0000256" key="1">
    <source>
        <dbReference type="ARBA" id="ARBA00008324"/>
    </source>
</evidence>
<dbReference type="InterPro" id="IPR003736">
    <property type="entry name" value="PAAI_dom"/>
</dbReference>
<organism evidence="4 5">
    <name type="scientific">Jatrophihabitans lederbergiae</name>
    <dbReference type="NCBI Taxonomy" id="3075547"/>
    <lineage>
        <taxon>Bacteria</taxon>
        <taxon>Bacillati</taxon>
        <taxon>Actinomycetota</taxon>
        <taxon>Actinomycetes</taxon>
        <taxon>Jatrophihabitantales</taxon>
        <taxon>Jatrophihabitantaceae</taxon>
        <taxon>Jatrophihabitans</taxon>
    </lineage>
</organism>
<proteinExistence type="inferred from homology"/>
<gene>
    <name evidence="4" type="ORF">RM423_09150</name>
</gene>
<dbReference type="NCBIfam" id="TIGR00369">
    <property type="entry name" value="unchar_dom_1"/>
    <property type="match status" value="1"/>
</dbReference>
<dbReference type="EMBL" id="JAVREH010000008">
    <property type="protein sequence ID" value="MDT0261558.1"/>
    <property type="molecule type" value="Genomic_DNA"/>
</dbReference>
<dbReference type="SUPFAM" id="SSF54637">
    <property type="entry name" value="Thioesterase/thiol ester dehydrase-isomerase"/>
    <property type="match status" value="1"/>
</dbReference>
<dbReference type="GO" id="GO:0016787">
    <property type="term" value="F:hydrolase activity"/>
    <property type="evidence" value="ECO:0007669"/>
    <property type="project" value="UniProtKB-KW"/>
</dbReference>
<dbReference type="RefSeq" id="WP_311422712.1">
    <property type="nucleotide sequence ID" value="NZ_JAVREH010000008.1"/>
</dbReference>
<dbReference type="PANTHER" id="PTHR21660">
    <property type="entry name" value="THIOESTERASE SUPERFAMILY MEMBER-RELATED"/>
    <property type="match status" value="1"/>
</dbReference>
<dbReference type="Proteomes" id="UP001183176">
    <property type="component" value="Unassembled WGS sequence"/>
</dbReference>
<dbReference type="CDD" id="cd03443">
    <property type="entry name" value="PaaI_thioesterase"/>
    <property type="match status" value="1"/>
</dbReference>
<name>A0ABU2J9A0_9ACTN</name>
<dbReference type="EC" id="3.1.2.-" evidence="4"/>
<evidence type="ECO:0000313" key="5">
    <source>
        <dbReference type="Proteomes" id="UP001183176"/>
    </source>
</evidence>